<reference evidence="2 3" key="1">
    <citation type="journal article" date="2016" name="Mol. Biol. Evol.">
        <title>Comparative Genomics of Early-Diverging Mushroom-Forming Fungi Provides Insights into the Origins of Lignocellulose Decay Capabilities.</title>
        <authorList>
            <person name="Nagy L.G."/>
            <person name="Riley R."/>
            <person name="Tritt A."/>
            <person name="Adam C."/>
            <person name="Daum C."/>
            <person name="Floudas D."/>
            <person name="Sun H."/>
            <person name="Yadav J.S."/>
            <person name="Pangilinan J."/>
            <person name="Larsson K.H."/>
            <person name="Matsuura K."/>
            <person name="Barry K."/>
            <person name="Labutti K."/>
            <person name="Kuo R."/>
            <person name="Ohm R.A."/>
            <person name="Bhattacharya S.S."/>
            <person name="Shirouzu T."/>
            <person name="Yoshinaga Y."/>
            <person name="Martin F.M."/>
            <person name="Grigoriev I.V."/>
            <person name="Hibbett D.S."/>
        </authorList>
    </citation>
    <scope>NUCLEOTIDE SEQUENCE [LARGE SCALE GENOMIC DNA]</scope>
    <source>
        <strain evidence="2 3">TUFC12733</strain>
    </source>
</reference>
<evidence type="ECO:0000313" key="2">
    <source>
        <dbReference type="EMBL" id="KZO93455.1"/>
    </source>
</evidence>
<accession>A0A167JCG6</accession>
<evidence type="ECO:0000256" key="1">
    <source>
        <dbReference type="SAM" id="MobiDB-lite"/>
    </source>
</evidence>
<dbReference type="Proteomes" id="UP000076738">
    <property type="component" value="Unassembled WGS sequence"/>
</dbReference>
<gene>
    <name evidence="2" type="ORF">CALVIDRAFT_539897</name>
</gene>
<organism evidence="2 3">
    <name type="scientific">Calocera viscosa (strain TUFC12733)</name>
    <dbReference type="NCBI Taxonomy" id="1330018"/>
    <lineage>
        <taxon>Eukaryota</taxon>
        <taxon>Fungi</taxon>
        <taxon>Dikarya</taxon>
        <taxon>Basidiomycota</taxon>
        <taxon>Agaricomycotina</taxon>
        <taxon>Dacrymycetes</taxon>
        <taxon>Dacrymycetales</taxon>
        <taxon>Dacrymycetaceae</taxon>
        <taxon>Calocera</taxon>
    </lineage>
</organism>
<feature type="region of interest" description="Disordered" evidence="1">
    <location>
        <begin position="32"/>
        <end position="108"/>
    </location>
</feature>
<name>A0A167JCG6_CALVF</name>
<protein>
    <submittedName>
        <fullName evidence="2">Uncharacterized protein</fullName>
    </submittedName>
</protein>
<keyword evidence="3" id="KW-1185">Reference proteome</keyword>
<evidence type="ECO:0000313" key="3">
    <source>
        <dbReference type="Proteomes" id="UP000076738"/>
    </source>
</evidence>
<sequence>MWSYRATVVLKSPPTTASLSSATLTSVLPMLPETPDLKIPHLSEEGPKTPLLSPHDDEGENEDDDRTEHDADGRSINDPSDAPIVESATDNSFARLYDGVPSAAPLHR</sequence>
<dbReference type="EMBL" id="KV417301">
    <property type="protein sequence ID" value="KZO93455.1"/>
    <property type="molecule type" value="Genomic_DNA"/>
</dbReference>
<feature type="compositionally biased region" description="Basic and acidic residues" evidence="1">
    <location>
        <begin position="35"/>
        <end position="47"/>
    </location>
</feature>
<dbReference type="AlphaFoldDB" id="A0A167JCG6"/>
<proteinExistence type="predicted"/>
<feature type="compositionally biased region" description="Basic and acidic residues" evidence="1">
    <location>
        <begin position="66"/>
        <end position="75"/>
    </location>
</feature>